<organism evidence="1 2">
    <name type="scientific">Caerostris extrusa</name>
    <name type="common">Bark spider</name>
    <name type="synonym">Caerostris bankana</name>
    <dbReference type="NCBI Taxonomy" id="172846"/>
    <lineage>
        <taxon>Eukaryota</taxon>
        <taxon>Metazoa</taxon>
        <taxon>Ecdysozoa</taxon>
        <taxon>Arthropoda</taxon>
        <taxon>Chelicerata</taxon>
        <taxon>Arachnida</taxon>
        <taxon>Araneae</taxon>
        <taxon>Araneomorphae</taxon>
        <taxon>Entelegynae</taxon>
        <taxon>Araneoidea</taxon>
        <taxon>Araneidae</taxon>
        <taxon>Caerostris</taxon>
    </lineage>
</organism>
<protein>
    <submittedName>
        <fullName evidence="1">Retrovirus-related Pol polyprotein from type-1 retrotransposable element R2</fullName>
    </submittedName>
</protein>
<comment type="caution">
    <text evidence="1">The sequence shown here is derived from an EMBL/GenBank/DDBJ whole genome shotgun (WGS) entry which is preliminary data.</text>
</comment>
<gene>
    <name evidence="1" type="primary">PO21_53</name>
    <name evidence="1" type="ORF">CEXT_360581</name>
</gene>
<name>A0AAV4W7I5_CAEEX</name>
<dbReference type="EMBL" id="BPLR01015643">
    <property type="protein sequence ID" value="GIY77568.1"/>
    <property type="molecule type" value="Genomic_DNA"/>
</dbReference>
<evidence type="ECO:0000313" key="1">
    <source>
        <dbReference type="EMBL" id="GIY77568.1"/>
    </source>
</evidence>
<keyword evidence="2" id="KW-1185">Reference proteome</keyword>
<proteinExistence type="predicted"/>
<reference evidence="1 2" key="1">
    <citation type="submission" date="2021-06" db="EMBL/GenBank/DDBJ databases">
        <title>Caerostris extrusa draft genome.</title>
        <authorList>
            <person name="Kono N."/>
            <person name="Arakawa K."/>
        </authorList>
    </citation>
    <scope>NUCLEOTIDE SEQUENCE [LARGE SCALE GENOMIC DNA]</scope>
</reference>
<dbReference type="AlphaFoldDB" id="A0AAV4W7I5"/>
<accession>A0AAV4W7I5</accession>
<evidence type="ECO:0000313" key="2">
    <source>
        <dbReference type="Proteomes" id="UP001054945"/>
    </source>
</evidence>
<sequence>MRTGQFKKTDWERVDRMLKKEVKATLNLPDGASNEYLFGNRKQGCIGLPIAAEESELNLIDTAFKLLTSSDDIVSHEALSSLAHTVSKRIRRTANDSDIEDYLSGSLDDDFSTTTNHISNIWTVARSASRRLGVTWEFQDGVPRLLFQDLTLRPNSRKRILHSIRDRLRSQRSQDLIAKKNQGKVMECVALSPSSSHFITDAKFTRFADWRFIHKARLNLVPLNGAQQWKTGNDRRCRRCPAADETLPHVLNHCKRASRAWQLRHNSIVARIKNAVSPKCEVLGENQDISGSGLRPDLFLKHQQNYYLVDVTVPFENRCTALQAAHQRKVDKYQPVLEVLMNQGIKATIIPFVVGALGTWNPPNDAFMRKFCSKSYLNPFRKLCVSDTIKWSRDIYIEHLTGHTTIFRRLYHLRYLRQHIEIDHQLFKFEKLEERPKFEPPWNKSKFEWRYMKQRKEGCYMYTVGSKMNGRMGCTIVSVFNNTEQHHETRRRSEEASCFASTALGRIAETLPWVSSGFFGMDARGCCCDSALTFRMPPQGAGRVLAYVQLDVVLVETIDELVDQVSCLSPVCPSRVISRTN</sequence>
<dbReference type="Proteomes" id="UP001054945">
    <property type="component" value="Unassembled WGS sequence"/>
</dbReference>